<sequence>MTDISNMLGYVFCKTPSLFLFLTENLLMGMHKLDFAPLSHTHCCLNGKYGAFFQLFSQDLGYLSLSKKDQYLDGSGSANPPHTPFLLRKMCVYEFVALESDSYLPLTHYPEKSFLHREGFQAPHCLWVLRNIIRQLVAAVDIKMPKNICTPHGNFQKPTTKHVGSLKSIIENVLLENLFKVNASFSSLHTDRFYCSRE</sequence>
<dbReference type="EMBL" id="APAU02000001">
    <property type="protein sequence ID" value="EUB65127.1"/>
    <property type="molecule type" value="Genomic_DNA"/>
</dbReference>
<evidence type="ECO:0000313" key="2">
    <source>
        <dbReference type="Proteomes" id="UP000019149"/>
    </source>
</evidence>
<keyword evidence="2" id="KW-1185">Reference proteome</keyword>
<dbReference type="GeneID" id="36336111"/>
<reference evidence="1 2" key="1">
    <citation type="journal article" date="2013" name="Nat. Genet.">
        <title>The genome of the hydatid tapeworm Echinococcus granulosus.</title>
        <authorList>
            <person name="Zheng H."/>
            <person name="Zhang W."/>
            <person name="Zhang L."/>
            <person name="Zhang Z."/>
            <person name="Li J."/>
            <person name="Lu G."/>
            <person name="Zhu Y."/>
            <person name="Wang Y."/>
            <person name="Huang Y."/>
            <person name="Liu J."/>
            <person name="Kang H."/>
            <person name="Chen J."/>
            <person name="Wang L."/>
            <person name="Chen A."/>
            <person name="Yu S."/>
            <person name="Gao Z."/>
            <person name="Jin L."/>
            <person name="Gu W."/>
            <person name="Wang Z."/>
            <person name="Zhao L."/>
            <person name="Shi B."/>
            <person name="Wen H."/>
            <person name="Lin R."/>
            <person name="Jones M.K."/>
            <person name="Brejova B."/>
            <person name="Vinar T."/>
            <person name="Zhao G."/>
            <person name="McManus D.P."/>
            <person name="Chen Z."/>
            <person name="Zhou Y."/>
            <person name="Wang S."/>
        </authorList>
    </citation>
    <scope>NUCLEOTIDE SEQUENCE [LARGE SCALE GENOMIC DNA]</scope>
</reference>
<protein>
    <submittedName>
        <fullName evidence="1">Uncharacterized protein</fullName>
    </submittedName>
</protein>
<dbReference type="Proteomes" id="UP000019149">
    <property type="component" value="Unassembled WGS sequence"/>
</dbReference>
<comment type="caution">
    <text evidence="1">The sequence shown here is derived from an EMBL/GenBank/DDBJ whole genome shotgun (WGS) entry which is preliminary data.</text>
</comment>
<gene>
    <name evidence="1" type="ORF">EGR_00396</name>
</gene>
<organism evidence="1 2">
    <name type="scientific">Echinococcus granulosus</name>
    <name type="common">Hydatid tapeworm</name>
    <dbReference type="NCBI Taxonomy" id="6210"/>
    <lineage>
        <taxon>Eukaryota</taxon>
        <taxon>Metazoa</taxon>
        <taxon>Spiralia</taxon>
        <taxon>Lophotrochozoa</taxon>
        <taxon>Platyhelminthes</taxon>
        <taxon>Cestoda</taxon>
        <taxon>Eucestoda</taxon>
        <taxon>Cyclophyllidea</taxon>
        <taxon>Taeniidae</taxon>
        <taxon>Echinococcus</taxon>
        <taxon>Echinococcus granulosus group</taxon>
    </lineage>
</organism>
<dbReference type="RefSeq" id="XP_024356323.1">
    <property type="nucleotide sequence ID" value="XM_024489645.1"/>
</dbReference>
<dbReference type="AlphaFoldDB" id="W6V2C2"/>
<dbReference type="CTD" id="36336111"/>
<evidence type="ECO:0000313" key="1">
    <source>
        <dbReference type="EMBL" id="EUB65127.1"/>
    </source>
</evidence>
<proteinExistence type="predicted"/>
<name>W6V2C2_ECHGR</name>
<dbReference type="KEGG" id="egl:EGR_00396"/>
<accession>W6V2C2</accession>